<feature type="transmembrane region" description="Helical" evidence="3">
    <location>
        <begin position="7"/>
        <end position="27"/>
    </location>
</feature>
<comment type="similarity">
    <text evidence="1">Belongs to the membrane fusion protein (MFP) (TC 8.A.1) family.</text>
</comment>
<dbReference type="EMBL" id="JADPMR010000004">
    <property type="protein sequence ID" value="MBF9003376.1"/>
    <property type="molecule type" value="Genomic_DNA"/>
</dbReference>
<keyword evidence="3" id="KW-0812">Transmembrane</keyword>
<dbReference type="Gene3D" id="1.10.287.470">
    <property type="entry name" value="Helix hairpin bin"/>
    <property type="match status" value="1"/>
</dbReference>
<evidence type="ECO:0000256" key="2">
    <source>
        <dbReference type="SAM" id="Coils"/>
    </source>
</evidence>
<keyword evidence="6" id="KW-1185">Reference proteome</keyword>
<dbReference type="Gene3D" id="2.40.50.100">
    <property type="match status" value="1"/>
</dbReference>
<evidence type="ECO:0000259" key="4">
    <source>
        <dbReference type="Pfam" id="PF25917"/>
    </source>
</evidence>
<reference evidence="5 6" key="1">
    <citation type="submission" date="2020-11" db="EMBL/GenBank/DDBJ databases">
        <title>Vibrio nitrifigilis sp. nov., a marine nitrogen-fixing bacterium isolated from the lagoon sediment of an islet inside an atoll.</title>
        <authorList>
            <person name="Wang L.-T."/>
            <person name="Shieh W.Y."/>
        </authorList>
    </citation>
    <scope>NUCLEOTIDE SEQUENCE [LARGE SCALE GENOMIC DNA]</scope>
    <source>
        <strain evidence="5 6">NFV-1</strain>
    </source>
</reference>
<keyword evidence="3" id="KW-1133">Transmembrane helix</keyword>
<name>A0ABS0GLM4_9VIBR</name>
<dbReference type="SUPFAM" id="SSF111369">
    <property type="entry name" value="HlyD-like secretion proteins"/>
    <property type="match status" value="1"/>
</dbReference>
<dbReference type="PANTHER" id="PTHR30367:SF6">
    <property type="entry name" value="SECRETION PROTEIN-RELATED"/>
    <property type="match status" value="1"/>
</dbReference>
<accession>A0ABS0GLM4</accession>
<dbReference type="RefSeq" id="WP_196125289.1">
    <property type="nucleotide sequence ID" value="NZ_JADPMR010000004.1"/>
</dbReference>
<evidence type="ECO:0000256" key="3">
    <source>
        <dbReference type="SAM" id="Phobius"/>
    </source>
</evidence>
<dbReference type="InterPro" id="IPR050393">
    <property type="entry name" value="MFP_Efflux_Pump"/>
</dbReference>
<feature type="domain" description="Multidrug resistance protein MdtA-like barrel-sandwich hybrid" evidence="4">
    <location>
        <begin position="46"/>
        <end position="230"/>
    </location>
</feature>
<keyword evidence="2" id="KW-0175">Coiled coil</keyword>
<keyword evidence="3" id="KW-0472">Membrane</keyword>
<dbReference type="Proteomes" id="UP000597206">
    <property type="component" value="Unassembled WGS sequence"/>
</dbReference>
<evidence type="ECO:0000313" key="5">
    <source>
        <dbReference type="EMBL" id="MBF9003376.1"/>
    </source>
</evidence>
<dbReference type="InterPro" id="IPR058625">
    <property type="entry name" value="MdtA-like_BSH"/>
</dbReference>
<organism evidence="5 6">
    <name type="scientific">Vibrio nitrifigilis</name>
    <dbReference type="NCBI Taxonomy" id="2789781"/>
    <lineage>
        <taxon>Bacteria</taxon>
        <taxon>Pseudomonadati</taxon>
        <taxon>Pseudomonadota</taxon>
        <taxon>Gammaproteobacteria</taxon>
        <taxon>Vibrionales</taxon>
        <taxon>Vibrionaceae</taxon>
        <taxon>Vibrio</taxon>
    </lineage>
</organism>
<evidence type="ECO:0000313" key="6">
    <source>
        <dbReference type="Proteomes" id="UP000597206"/>
    </source>
</evidence>
<evidence type="ECO:0000256" key="1">
    <source>
        <dbReference type="ARBA" id="ARBA00009477"/>
    </source>
</evidence>
<sequence>MTPDQKFARWIKISCAAFLVMFAYFMLADLTMPLTPQALVTRVVTKVAPRVSGQVISINVKNNQSVHKGDVLFNIDPQPFQLAVEQAKINLDKVKQNNAQLDASIAAAEATVEANKVMTGQKVREAARLRKLLKRSGTSQQQYDDANSAAIAAKSNWDAAKARLQGLIVSRGSVDDEKNVNVRAARNQLNQAELNLAYTKVVAEHDGIVTNLQLKAGTFTPAGSPVIALVDDAVDIIADFREKSLRHFPSHSHAYVAFDRMPGDIYAADITSEDAGVSAGQFDANGRLATPSTSNRWVRDAQRMRLHLKLVDNVDKTMPAGAKATVQLVPDNGLGAFFAKLQIYFISILHYVY</sequence>
<dbReference type="Gene3D" id="2.40.30.170">
    <property type="match status" value="1"/>
</dbReference>
<dbReference type="PANTHER" id="PTHR30367">
    <property type="entry name" value="P-HYDROXYBENZOIC ACID EFFLUX PUMP SUBUNIT AAEA-RELATED"/>
    <property type="match status" value="1"/>
</dbReference>
<proteinExistence type="inferred from homology"/>
<protein>
    <submittedName>
        <fullName evidence="5">HlyD family secretion protein</fullName>
    </submittedName>
</protein>
<dbReference type="Pfam" id="PF25917">
    <property type="entry name" value="BSH_RND"/>
    <property type="match status" value="1"/>
</dbReference>
<gene>
    <name evidence="5" type="ORF">I1A42_23125</name>
</gene>
<feature type="coiled-coil region" evidence="2">
    <location>
        <begin position="84"/>
        <end position="111"/>
    </location>
</feature>
<comment type="caution">
    <text evidence="5">The sequence shown here is derived from an EMBL/GenBank/DDBJ whole genome shotgun (WGS) entry which is preliminary data.</text>
</comment>